<sequence length="49" mass="5594">MTKSADKDIQKIEETQAALRDSIEQAKELADEAQKLLKKHKKALKDRSN</sequence>
<keyword evidence="1" id="KW-0175">Coiled coil</keyword>
<protein>
    <submittedName>
        <fullName evidence="2">Uncharacterized protein</fullName>
    </submittedName>
</protein>
<dbReference type="Proteomes" id="UP001500827">
    <property type="component" value="Unassembled WGS sequence"/>
</dbReference>
<proteinExistence type="predicted"/>
<reference evidence="3" key="1">
    <citation type="journal article" date="2019" name="Int. J. Syst. Evol. Microbiol.">
        <title>The Global Catalogue of Microorganisms (GCM) 10K type strain sequencing project: providing services to taxonomists for standard genome sequencing and annotation.</title>
        <authorList>
            <consortium name="The Broad Institute Genomics Platform"/>
            <consortium name="The Broad Institute Genome Sequencing Center for Infectious Disease"/>
            <person name="Wu L."/>
            <person name="Ma J."/>
        </authorList>
    </citation>
    <scope>NUCLEOTIDE SEQUENCE [LARGE SCALE GENOMIC DNA]</scope>
    <source>
        <strain evidence="3">JCM 17543</strain>
    </source>
</reference>
<organism evidence="2 3">
    <name type="scientific">Sphingomonas limnosediminicola</name>
    <dbReference type="NCBI Taxonomy" id="940133"/>
    <lineage>
        <taxon>Bacteria</taxon>
        <taxon>Pseudomonadati</taxon>
        <taxon>Pseudomonadota</taxon>
        <taxon>Alphaproteobacteria</taxon>
        <taxon>Sphingomonadales</taxon>
        <taxon>Sphingomonadaceae</taxon>
        <taxon>Sphingomonas</taxon>
    </lineage>
</organism>
<evidence type="ECO:0000313" key="3">
    <source>
        <dbReference type="Proteomes" id="UP001500827"/>
    </source>
</evidence>
<dbReference type="RefSeq" id="WP_344698812.1">
    <property type="nucleotide sequence ID" value="NZ_BAABBM010000001.1"/>
</dbReference>
<name>A0ABP7L6G1_9SPHN</name>
<feature type="coiled-coil region" evidence="1">
    <location>
        <begin position="9"/>
        <end position="46"/>
    </location>
</feature>
<comment type="caution">
    <text evidence="2">The sequence shown here is derived from an EMBL/GenBank/DDBJ whole genome shotgun (WGS) entry which is preliminary data.</text>
</comment>
<evidence type="ECO:0000256" key="1">
    <source>
        <dbReference type="SAM" id="Coils"/>
    </source>
</evidence>
<dbReference type="EMBL" id="BAABBM010000001">
    <property type="protein sequence ID" value="GAA3894858.1"/>
    <property type="molecule type" value="Genomic_DNA"/>
</dbReference>
<gene>
    <name evidence="2" type="ORF">GCM10022276_12470</name>
</gene>
<evidence type="ECO:0000313" key="2">
    <source>
        <dbReference type="EMBL" id="GAA3894858.1"/>
    </source>
</evidence>
<keyword evidence="3" id="KW-1185">Reference proteome</keyword>
<accession>A0ABP7L6G1</accession>